<dbReference type="InterPro" id="IPR028098">
    <property type="entry name" value="Glyco_trans_4-like_N"/>
</dbReference>
<dbReference type="Gene3D" id="3.40.50.2000">
    <property type="entry name" value="Glycogen Phosphorylase B"/>
    <property type="match status" value="2"/>
</dbReference>
<dbReference type="KEGG" id="luo:HHL09_14590"/>
<dbReference type="AlphaFoldDB" id="A0A858RLU5"/>
<dbReference type="SUPFAM" id="SSF53756">
    <property type="entry name" value="UDP-Glycosyltransferase/glycogen phosphorylase"/>
    <property type="match status" value="1"/>
</dbReference>
<dbReference type="RefSeq" id="WP_169455363.1">
    <property type="nucleotide sequence ID" value="NZ_CP051774.1"/>
</dbReference>
<feature type="domain" description="Glycosyltransferase subfamily 4-like N-terminal" evidence="2">
    <location>
        <begin position="22"/>
        <end position="189"/>
    </location>
</feature>
<organism evidence="3 4">
    <name type="scientific">Luteolibacter luteus</name>
    <dbReference type="NCBI Taxonomy" id="2728835"/>
    <lineage>
        <taxon>Bacteria</taxon>
        <taxon>Pseudomonadati</taxon>
        <taxon>Verrucomicrobiota</taxon>
        <taxon>Verrucomicrobiia</taxon>
        <taxon>Verrucomicrobiales</taxon>
        <taxon>Verrucomicrobiaceae</taxon>
        <taxon>Luteolibacter</taxon>
    </lineage>
</organism>
<keyword evidence="4" id="KW-1185">Reference proteome</keyword>
<dbReference type="InterPro" id="IPR001296">
    <property type="entry name" value="Glyco_trans_1"/>
</dbReference>
<gene>
    <name evidence="3" type="ORF">HHL09_14590</name>
</gene>
<evidence type="ECO:0000259" key="1">
    <source>
        <dbReference type="Pfam" id="PF00534"/>
    </source>
</evidence>
<accession>A0A858RLU5</accession>
<dbReference type="CDD" id="cd03801">
    <property type="entry name" value="GT4_PimA-like"/>
    <property type="match status" value="1"/>
</dbReference>
<evidence type="ECO:0000259" key="2">
    <source>
        <dbReference type="Pfam" id="PF13439"/>
    </source>
</evidence>
<dbReference type="Proteomes" id="UP000501812">
    <property type="component" value="Chromosome"/>
</dbReference>
<dbReference type="Pfam" id="PF00534">
    <property type="entry name" value="Glycos_transf_1"/>
    <property type="match status" value="1"/>
</dbReference>
<dbReference type="GO" id="GO:0016757">
    <property type="term" value="F:glycosyltransferase activity"/>
    <property type="evidence" value="ECO:0007669"/>
    <property type="project" value="InterPro"/>
</dbReference>
<dbReference type="Pfam" id="PF13439">
    <property type="entry name" value="Glyco_transf_4"/>
    <property type="match status" value="1"/>
</dbReference>
<proteinExistence type="predicted"/>
<sequence>MSSQSNRAGIALFLEYPLADRGGVSVLVEELILAFGEEFAVWLISPDSSEDVLKSPVGHLLEGHVRFVLTHLPPSGRYDELASSLVEKLKEAGIKLVHFHCGGTFGWGNRWPGRSMPRAFSRAGLKTVWTNHLTEPAAKAFAARGRSKRLSGALGPVGRLGKILQTRAVDTEIAVSEHDRDYLQAHYPAGRALKRIYHSRLRESILASTSIREPLILAVGHIAFRKGQHFLVRAFLEIAASVPDWRLEIAGHDGGDGCWQEIQSLCASHPQGSRVNLLGAHSRPSDLMSRASIFVQPSLEEALGLAVQEAIFLGCPAIGTRVGGIPEVIDEGITGLLVEPGSAEAIAAALTRLISDSGLRQEFGARGREAILRKGMTAPRMADAHRSLYLELLA</sequence>
<dbReference type="EMBL" id="CP051774">
    <property type="protein sequence ID" value="QJE96963.1"/>
    <property type="molecule type" value="Genomic_DNA"/>
</dbReference>
<name>A0A858RLU5_9BACT</name>
<keyword evidence="3" id="KW-0808">Transferase</keyword>
<feature type="domain" description="Glycosyl transferase family 1" evidence="1">
    <location>
        <begin position="212"/>
        <end position="369"/>
    </location>
</feature>
<evidence type="ECO:0000313" key="4">
    <source>
        <dbReference type="Proteomes" id="UP000501812"/>
    </source>
</evidence>
<dbReference type="PANTHER" id="PTHR12526">
    <property type="entry name" value="GLYCOSYLTRANSFERASE"/>
    <property type="match status" value="1"/>
</dbReference>
<reference evidence="3 4" key="1">
    <citation type="submission" date="2020-04" db="EMBL/GenBank/DDBJ databases">
        <title>Luteolibacter sp. G-1-1-1 isolated from soil.</title>
        <authorList>
            <person name="Dahal R.H."/>
        </authorList>
    </citation>
    <scope>NUCLEOTIDE SEQUENCE [LARGE SCALE GENOMIC DNA]</scope>
    <source>
        <strain evidence="3 4">G-1-1-1</strain>
    </source>
</reference>
<protein>
    <submittedName>
        <fullName evidence="3">Glycosyltransferase family 4 protein</fullName>
    </submittedName>
</protein>
<evidence type="ECO:0000313" key="3">
    <source>
        <dbReference type="EMBL" id="QJE96963.1"/>
    </source>
</evidence>